<protein>
    <submittedName>
        <fullName evidence="1">Uncharacterized protein</fullName>
    </submittedName>
</protein>
<evidence type="ECO:0000313" key="2">
    <source>
        <dbReference type="Proteomes" id="UP001303222"/>
    </source>
</evidence>
<reference evidence="1" key="1">
    <citation type="journal article" date="2023" name="Mol. Phylogenet. Evol.">
        <title>Genome-scale phylogeny and comparative genomics of the fungal order Sordariales.</title>
        <authorList>
            <person name="Hensen N."/>
            <person name="Bonometti L."/>
            <person name="Westerberg I."/>
            <person name="Brannstrom I.O."/>
            <person name="Guillou S."/>
            <person name="Cros-Aarteil S."/>
            <person name="Calhoun S."/>
            <person name="Haridas S."/>
            <person name="Kuo A."/>
            <person name="Mondo S."/>
            <person name="Pangilinan J."/>
            <person name="Riley R."/>
            <person name="LaButti K."/>
            <person name="Andreopoulos B."/>
            <person name="Lipzen A."/>
            <person name="Chen C."/>
            <person name="Yan M."/>
            <person name="Daum C."/>
            <person name="Ng V."/>
            <person name="Clum A."/>
            <person name="Steindorff A."/>
            <person name="Ohm R.A."/>
            <person name="Martin F."/>
            <person name="Silar P."/>
            <person name="Natvig D.O."/>
            <person name="Lalanne C."/>
            <person name="Gautier V."/>
            <person name="Ament-Velasquez S.L."/>
            <person name="Kruys A."/>
            <person name="Hutchinson M.I."/>
            <person name="Powell A.J."/>
            <person name="Barry K."/>
            <person name="Miller A.N."/>
            <person name="Grigoriev I.V."/>
            <person name="Debuchy R."/>
            <person name="Gladieux P."/>
            <person name="Hiltunen Thoren M."/>
            <person name="Johannesson H."/>
        </authorList>
    </citation>
    <scope>NUCLEOTIDE SEQUENCE</scope>
    <source>
        <strain evidence="1">CBS 626.80</strain>
    </source>
</reference>
<accession>A0AAN6NX42</accession>
<organism evidence="1 2">
    <name type="scientific">Pseudoneurospora amorphoporcata</name>
    <dbReference type="NCBI Taxonomy" id="241081"/>
    <lineage>
        <taxon>Eukaryota</taxon>
        <taxon>Fungi</taxon>
        <taxon>Dikarya</taxon>
        <taxon>Ascomycota</taxon>
        <taxon>Pezizomycotina</taxon>
        <taxon>Sordariomycetes</taxon>
        <taxon>Sordariomycetidae</taxon>
        <taxon>Sordariales</taxon>
        <taxon>Sordariaceae</taxon>
        <taxon>Pseudoneurospora</taxon>
    </lineage>
</organism>
<dbReference type="EMBL" id="MU859101">
    <property type="protein sequence ID" value="KAK3953664.1"/>
    <property type="molecule type" value="Genomic_DNA"/>
</dbReference>
<dbReference type="Proteomes" id="UP001303222">
    <property type="component" value="Unassembled WGS sequence"/>
</dbReference>
<proteinExistence type="predicted"/>
<evidence type="ECO:0000313" key="1">
    <source>
        <dbReference type="EMBL" id="KAK3953664.1"/>
    </source>
</evidence>
<gene>
    <name evidence="1" type="ORF">QBC32DRAFT_338191</name>
</gene>
<reference evidence="1" key="2">
    <citation type="submission" date="2023-06" db="EMBL/GenBank/DDBJ databases">
        <authorList>
            <consortium name="Lawrence Berkeley National Laboratory"/>
            <person name="Mondo S.J."/>
            <person name="Hensen N."/>
            <person name="Bonometti L."/>
            <person name="Westerberg I."/>
            <person name="Brannstrom I.O."/>
            <person name="Guillou S."/>
            <person name="Cros-Aarteil S."/>
            <person name="Calhoun S."/>
            <person name="Haridas S."/>
            <person name="Kuo A."/>
            <person name="Pangilinan J."/>
            <person name="Riley R."/>
            <person name="Labutti K."/>
            <person name="Andreopoulos B."/>
            <person name="Lipzen A."/>
            <person name="Chen C."/>
            <person name="Yanf M."/>
            <person name="Daum C."/>
            <person name="Ng V."/>
            <person name="Clum A."/>
            <person name="Steindorff A."/>
            <person name="Ohm R."/>
            <person name="Martin F."/>
            <person name="Silar P."/>
            <person name="Natvig D."/>
            <person name="Lalanne C."/>
            <person name="Gautier V."/>
            <person name="Ament-Velasquez S.L."/>
            <person name="Kruys A."/>
            <person name="Hutchinson M.I."/>
            <person name="Powell A.J."/>
            <person name="Barry K."/>
            <person name="Miller A.N."/>
            <person name="Grigoriev I.V."/>
            <person name="Debuchy R."/>
            <person name="Gladieux P."/>
            <person name="Thoren M.H."/>
            <person name="Johannesson H."/>
        </authorList>
    </citation>
    <scope>NUCLEOTIDE SEQUENCE</scope>
    <source>
        <strain evidence="1">CBS 626.80</strain>
    </source>
</reference>
<comment type="caution">
    <text evidence="1">The sequence shown here is derived from an EMBL/GenBank/DDBJ whole genome shotgun (WGS) entry which is preliminary data.</text>
</comment>
<keyword evidence="2" id="KW-1185">Reference proteome</keyword>
<sequence>MPTCERRTMYLKSRWFVALLVFLQSSLSSGITAQSIEIMLMSTLLLSLFSLSLGAKPFDSGLLFLLSQDQPSPKGYL</sequence>
<name>A0AAN6NX42_9PEZI</name>
<dbReference type="AlphaFoldDB" id="A0AAN6NX42"/>